<organism evidence="2 3">
    <name type="scientific">Paenibacillus baekrokdamisoli</name>
    <dbReference type="NCBI Taxonomy" id="1712516"/>
    <lineage>
        <taxon>Bacteria</taxon>
        <taxon>Bacillati</taxon>
        <taxon>Bacillota</taxon>
        <taxon>Bacilli</taxon>
        <taxon>Bacillales</taxon>
        <taxon>Paenibacillaceae</taxon>
        <taxon>Paenibacillus</taxon>
    </lineage>
</organism>
<dbReference type="SUPFAM" id="SSF48498">
    <property type="entry name" value="Tetracyclin repressor-like, C-terminal domain"/>
    <property type="match status" value="1"/>
</dbReference>
<dbReference type="EMBL" id="AP019308">
    <property type="protein sequence ID" value="BBH22460.1"/>
    <property type="molecule type" value="Genomic_DNA"/>
</dbReference>
<dbReference type="Pfam" id="PF00440">
    <property type="entry name" value="TetR_N"/>
    <property type="match status" value="1"/>
</dbReference>
<keyword evidence="1" id="KW-0238">DNA-binding</keyword>
<dbReference type="KEGG" id="pbk:Back11_38050"/>
<dbReference type="PANTHER" id="PTHR30328">
    <property type="entry name" value="TRANSCRIPTIONAL REPRESSOR"/>
    <property type="match status" value="1"/>
</dbReference>
<evidence type="ECO:0000256" key="1">
    <source>
        <dbReference type="ARBA" id="ARBA00023125"/>
    </source>
</evidence>
<dbReference type="InterPro" id="IPR036271">
    <property type="entry name" value="Tet_transcr_reg_TetR-rel_C_sf"/>
</dbReference>
<sequence>MLETNETEEVKVTVQERILKAAEEAFATSSFAGTRISEIAVKAEVNQALIHYYFDSKERLYQEVLTALFQQWEAYVQKWSWDGLDPESIIREYIRIHYELKCDIPNLYKIFHWEALEGGELFNKYASSTWTQDFLEKAQLFNKWKEAGIINSKLNVNVLLFSLWGMMNQFYYREQDDLQSITGLKGSTEELHSVVVEQMIQFAMHGILAGDKLEIGGCRQEETEAGRMEVTVLMPGGQGYRDHEDTAKLLGCLESLTGVTVNVIEEEEQLKVLPGTSRLFFVFASTKYGEMPPWIVRLLQTLEQDGSSAADRLVAVWTIRDNPAAEGVQRMLEDAFNRLGAFSAARIPGQSPRDYIKRCAKLMGM</sequence>
<dbReference type="InterPro" id="IPR009057">
    <property type="entry name" value="Homeodomain-like_sf"/>
</dbReference>
<proteinExistence type="predicted"/>
<gene>
    <name evidence="2" type="ORF">Back11_38050</name>
</gene>
<dbReference type="SUPFAM" id="SSF46689">
    <property type="entry name" value="Homeodomain-like"/>
    <property type="match status" value="1"/>
</dbReference>
<reference evidence="2 3" key="1">
    <citation type="submission" date="2018-11" db="EMBL/GenBank/DDBJ databases">
        <title>Complete genome sequence of Paenibacillus baekrokdamisoli strain KCTC 33723.</title>
        <authorList>
            <person name="Kang S.W."/>
            <person name="Lee K.C."/>
            <person name="Kim K.K."/>
            <person name="Kim J.S."/>
            <person name="Kim D.S."/>
            <person name="Ko S.H."/>
            <person name="Yang S.H."/>
            <person name="Lee J.S."/>
        </authorList>
    </citation>
    <scope>NUCLEOTIDE SEQUENCE [LARGE SCALE GENOMIC DNA]</scope>
    <source>
        <strain evidence="2 3">KCTC 33723</strain>
    </source>
</reference>
<protein>
    <submittedName>
        <fullName evidence="2">Uncharacterized protein</fullName>
    </submittedName>
</protein>
<dbReference type="InterPro" id="IPR050109">
    <property type="entry name" value="HTH-type_TetR-like_transc_reg"/>
</dbReference>
<accession>A0A3G9IUA3</accession>
<dbReference type="Gene3D" id="1.10.10.60">
    <property type="entry name" value="Homeodomain-like"/>
    <property type="match status" value="1"/>
</dbReference>
<dbReference type="Gene3D" id="1.10.357.10">
    <property type="entry name" value="Tetracycline Repressor, domain 2"/>
    <property type="match status" value="1"/>
</dbReference>
<dbReference type="PROSITE" id="PS50977">
    <property type="entry name" value="HTH_TETR_2"/>
    <property type="match status" value="1"/>
</dbReference>
<dbReference type="PANTHER" id="PTHR30328:SF54">
    <property type="entry name" value="HTH-TYPE TRANSCRIPTIONAL REPRESSOR SCO4008"/>
    <property type="match status" value="1"/>
</dbReference>
<dbReference type="InterPro" id="IPR013573">
    <property type="entry name" value="Tscrpt_reg_YcdC_C"/>
</dbReference>
<dbReference type="GO" id="GO:0045892">
    <property type="term" value="P:negative regulation of DNA-templated transcription"/>
    <property type="evidence" value="ECO:0007669"/>
    <property type="project" value="InterPro"/>
</dbReference>
<dbReference type="OrthoDB" id="9815924at2"/>
<dbReference type="InterPro" id="IPR001647">
    <property type="entry name" value="HTH_TetR"/>
</dbReference>
<evidence type="ECO:0000313" key="2">
    <source>
        <dbReference type="EMBL" id="BBH22460.1"/>
    </source>
</evidence>
<name>A0A3G9IUA3_9BACL</name>
<evidence type="ECO:0000313" key="3">
    <source>
        <dbReference type="Proteomes" id="UP000275368"/>
    </source>
</evidence>
<dbReference type="Pfam" id="PF08362">
    <property type="entry name" value="TetR_C_3"/>
    <property type="match status" value="1"/>
</dbReference>
<dbReference type="PRINTS" id="PR00455">
    <property type="entry name" value="HTHTETR"/>
</dbReference>
<dbReference type="GO" id="GO:0003677">
    <property type="term" value="F:DNA binding"/>
    <property type="evidence" value="ECO:0007669"/>
    <property type="project" value="UniProtKB-UniRule"/>
</dbReference>
<dbReference type="Proteomes" id="UP000275368">
    <property type="component" value="Chromosome"/>
</dbReference>
<keyword evidence="3" id="KW-1185">Reference proteome</keyword>
<dbReference type="RefSeq" id="WP_125660605.1">
    <property type="nucleotide sequence ID" value="NZ_AP019308.1"/>
</dbReference>
<dbReference type="AlphaFoldDB" id="A0A3G9IUA3"/>